<dbReference type="Gene3D" id="3.10.120.10">
    <property type="entry name" value="Cytochrome b5-like heme/steroid binding domain"/>
    <property type="match status" value="1"/>
</dbReference>
<evidence type="ECO:0000313" key="20">
    <source>
        <dbReference type="EMBL" id="OKP09939.1"/>
    </source>
</evidence>
<evidence type="ECO:0000256" key="14">
    <source>
        <dbReference type="ARBA" id="ARBA00023136"/>
    </source>
</evidence>
<dbReference type="InterPro" id="IPR001522">
    <property type="entry name" value="FADS-1_CS"/>
</dbReference>
<evidence type="ECO:0000313" key="21">
    <source>
        <dbReference type="Proteomes" id="UP000186955"/>
    </source>
</evidence>
<evidence type="ECO:0000256" key="3">
    <source>
        <dbReference type="ARBA" id="ARBA00022448"/>
    </source>
</evidence>
<evidence type="ECO:0000256" key="13">
    <source>
        <dbReference type="ARBA" id="ARBA00023098"/>
    </source>
</evidence>
<comment type="caution">
    <text evidence="20">The sequence shown here is derived from an EMBL/GenBank/DDBJ whole genome shotgun (WGS) entry which is preliminary data.</text>
</comment>
<dbReference type="InterPro" id="IPR036400">
    <property type="entry name" value="Cyt_B5-like_heme/steroid_sf"/>
</dbReference>
<dbReference type="GO" id="GO:0020037">
    <property type="term" value="F:heme binding"/>
    <property type="evidence" value="ECO:0007669"/>
    <property type="project" value="InterPro"/>
</dbReference>
<evidence type="ECO:0000256" key="5">
    <source>
        <dbReference type="ARBA" id="ARBA00022617"/>
    </source>
</evidence>
<dbReference type="InterPro" id="IPR018506">
    <property type="entry name" value="Cyt_B5_heme-BS"/>
</dbReference>
<dbReference type="STRING" id="1316194.A0A1Q5UBU8"/>
<feature type="transmembrane region" description="Helical" evidence="18">
    <location>
        <begin position="37"/>
        <end position="57"/>
    </location>
</feature>
<dbReference type="FunFam" id="3.10.120.10:FF:000004">
    <property type="entry name" value="Acyl-CoA desaturase"/>
    <property type="match status" value="1"/>
</dbReference>
<evidence type="ECO:0000256" key="18">
    <source>
        <dbReference type="SAM" id="Phobius"/>
    </source>
</evidence>
<proteinExistence type="inferred from homology"/>
<keyword evidence="10 18" id="KW-1133">Transmembrane helix</keyword>
<feature type="transmembrane region" description="Helical" evidence="18">
    <location>
        <begin position="64"/>
        <end position="83"/>
    </location>
</feature>
<keyword evidence="4 16" id="KW-0444">Lipid biosynthesis</keyword>
<dbReference type="EC" id="1.14.19.1" evidence="16"/>
<dbReference type="PANTHER" id="PTHR11351">
    <property type="entry name" value="ACYL-COA DESATURASE"/>
    <property type="match status" value="1"/>
</dbReference>
<feature type="region of interest" description="Disordered" evidence="17">
    <location>
        <begin position="1"/>
        <end position="21"/>
    </location>
</feature>
<dbReference type="Proteomes" id="UP000186955">
    <property type="component" value="Unassembled WGS sequence"/>
</dbReference>
<dbReference type="SUPFAM" id="SSF55856">
    <property type="entry name" value="Cytochrome b5-like heme/steroid binding domain"/>
    <property type="match status" value="1"/>
</dbReference>
<evidence type="ECO:0000256" key="6">
    <source>
        <dbReference type="ARBA" id="ARBA00022692"/>
    </source>
</evidence>
<dbReference type="InterPro" id="IPR001199">
    <property type="entry name" value="Cyt_B5-like_heme/steroid-bd"/>
</dbReference>
<dbReference type="GO" id="GO:0006636">
    <property type="term" value="P:unsaturated fatty acid biosynthetic process"/>
    <property type="evidence" value="ECO:0007669"/>
    <property type="project" value="UniProtKB-UniRule"/>
</dbReference>
<comment type="catalytic activity">
    <reaction evidence="16">
        <text>octadecanoyl-CoA + 2 Fe(II)-[cytochrome b5] + O2 + 2 H(+) = (9Z)-octadecenoyl-CoA + 2 Fe(III)-[cytochrome b5] + 2 H2O</text>
        <dbReference type="Rhea" id="RHEA:19721"/>
        <dbReference type="Rhea" id="RHEA-COMP:10438"/>
        <dbReference type="Rhea" id="RHEA-COMP:10439"/>
        <dbReference type="ChEBI" id="CHEBI:15377"/>
        <dbReference type="ChEBI" id="CHEBI:15378"/>
        <dbReference type="ChEBI" id="CHEBI:15379"/>
        <dbReference type="ChEBI" id="CHEBI:29033"/>
        <dbReference type="ChEBI" id="CHEBI:29034"/>
        <dbReference type="ChEBI" id="CHEBI:57387"/>
        <dbReference type="ChEBI" id="CHEBI:57394"/>
        <dbReference type="EC" id="1.14.19.1"/>
    </reaction>
</comment>
<evidence type="ECO:0000256" key="4">
    <source>
        <dbReference type="ARBA" id="ARBA00022516"/>
    </source>
</evidence>
<comment type="function">
    <text evidence="16">Stearoyl-CoA desaturase that utilizes O(2) and electrons from reduced cytochrome b5 to introduce the first double bond into saturated fatty acyl-CoA substrates.</text>
</comment>
<comment type="cofactor">
    <cofactor evidence="16">
        <name>Fe(2+)</name>
        <dbReference type="ChEBI" id="CHEBI:29033"/>
    </cofactor>
    <text evidence="16">Expected to bind 2 Fe(2+) ions per subunit.</text>
</comment>
<keyword evidence="3 16" id="KW-0813">Transport</keyword>
<evidence type="ECO:0000256" key="11">
    <source>
        <dbReference type="ARBA" id="ARBA00023002"/>
    </source>
</evidence>
<keyword evidence="15 16" id="KW-0275">Fatty acid biosynthesis</keyword>
<organism evidence="20 21">
    <name type="scientific">Penicillium subrubescens</name>
    <dbReference type="NCBI Taxonomy" id="1316194"/>
    <lineage>
        <taxon>Eukaryota</taxon>
        <taxon>Fungi</taxon>
        <taxon>Dikarya</taxon>
        <taxon>Ascomycota</taxon>
        <taxon>Pezizomycotina</taxon>
        <taxon>Eurotiomycetes</taxon>
        <taxon>Eurotiomycetidae</taxon>
        <taxon>Eurotiales</taxon>
        <taxon>Aspergillaceae</taxon>
        <taxon>Penicillium</taxon>
    </lineage>
</organism>
<evidence type="ECO:0000256" key="2">
    <source>
        <dbReference type="ARBA" id="ARBA00009295"/>
    </source>
</evidence>
<evidence type="ECO:0000256" key="7">
    <source>
        <dbReference type="ARBA" id="ARBA00022723"/>
    </source>
</evidence>
<reference evidence="20 21" key="1">
    <citation type="submission" date="2016-10" db="EMBL/GenBank/DDBJ databases">
        <title>Genome sequence of the ascomycete fungus Penicillium subrubescens.</title>
        <authorList>
            <person name="De Vries R.P."/>
            <person name="Peng M."/>
            <person name="Dilokpimol A."/>
            <person name="Hilden K."/>
            <person name="Makela M.R."/>
            <person name="Grigoriev I."/>
            <person name="Riley R."/>
            <person name="Granchi Z."/>
        </authorList>
    </citation>
    <scope>NUCLEOTIDE SEQUENCE [LARGE SCALE GENOMIC DNA]</scope>
    <source>
        <strain evidence="20 21">CBS 132785</strain>
    </source>
</reference>
<dbReference type="GO" id="GO:0004768">
    <property type="term" value="F:stearoyl-CoA 9-desaturase activity"/>
    <property type="evidence" value="ECO:0007669"/>
    <property type="project" value="UniProtKB-UniRule"/>
</dbReference>
<dbReference type="PIRSF" id="PIRSF000345">
    <property type="entry name" value="OLE1"/>
    <property type="match status" value="1"/>
</dbReference>
<comment type="subcellular location">
    <subcellularLocation>
        <location evidence="1">Membrane</location>
        <topology evidence="1">Multi-pass membrane protein</topology>
    </subcellularLocation>
</comment>
<keyword evidence="9 16" id="KW-0249">Electron transport</keyword>
<dbReference type="OrthoDB" id="10260134at2759"/>
<accession>A0A1Q5UBU8</accession>
<keyword evidence="8 16" id="KW-0276">Fatty acid metabolism</keyword>
<evidence type="ECO:0000256" key="1">
    <source>
        <dbReference type="ARBA" id="ARBA00004141"/>
    </source>
</evidence>
<keyword evidence="5 16" id="KW-0349">Heme</keyword>
<evidence type="ECO:0000256" key="17">
    <source>
        <dbReference type="SAM" id="MobiDB-lite"/>
    </source>
</evidence>
<dbReference type="Pfam" id="PF00487">
    <property type="entry name" value="FA_desaturase"/>
    <property type="match status" value="1"/>
</dbReference>
<dbReference type="InterPro" id="IPR015876">
    <property type="entry name" value="Acyl-CoA_DS"/>
</dbReference>
<evidence type="ECO:0000256" key="15">
    <source>
        <dbReference type="ARBA" id="ARBA00023160"/>
    </source>
</evidence>
<dbReference type="CDD" id="cd03505">
    <property type="entry name" value="Delta9-FADS-like"/>
    <property type="match status" value="1"/>
</dbReference>
<name>A0A1Q5UBU8_9EURO</name>
<dbReference type="GO" id="GO:0005789">
    <property type="term" value="C:endoplasmic reticulum membrane"/>
    <property type="evidence" value="ECO:0007669"/>
    <property type="project" value="TreeGrafter"/>
</dbReference>
<evidence type="ECO:0000256" key="10">
    <source>
        <dbReference type="ARBA" id="ARBA00022989"/>
    </source>
</evidence>
<gene>
    <name evidence="20" type="ORF">PENSUB_4651</name>
</gene>
<dbReference type="AlphaFoldDB" id="A0A1Q5UBU8"/>
<dbReference type="PANTHER" id="PTHR11351:SF31">
    <property type="entry name" value="DESATURASE 1, ISOFORM A-RELATED"/>
    <property type="match status" value="1"/>
</dbReference>
<protein>
    <recommendedName>
        <fullName evidence="16">Acyl-CoA desaturase</fullName>
        <ecNumber evidence="16">1.14.19.1</ecNumber>
    </recommendedName>
</protein>
<dbReference type="Pfam" id="PF00173">
    <property type="entry name" value="Cyt-b5"/>
    <property type="match status" value="1"/>
</dbReference>
<dbReference type="GO" id="GO:0005506">
    <property type="term" value="F:iron ion binding"/>
    <property type="evidence" value="ECO:0007669"/>
    <property type="project" value="TreeGrafter"/>
</dbReference>
<keyword evidence="14 18" id="KW-0472">Membrane</keyword>
<dbReference type="EMBL" id="MNBE01000424">
    <property type="protein sequence ID" value="OKP09939.1"/>
    <property type="molecule type" value="Genomic_DNA"/>
</dbReference>
<keyword evidence="21" id="KW-1185">Reference proteome</keyword>
<keyword evidence="6 18" id="KW-0812">Transmembrane</keyword>
<evidence type="ECO:0000259" key="19">
    <source>
        <dbReference type="PROSITE" id="PS50255"/>
    </source>
</evidence>
<feature type="transmembrane region" description="Helical" evidence="18">
    <location>
        <begin position="178"/>
        <end position="198"/>
    </location>
</feature>
<feature type="transmembrane region" description="Helical" evidence="18">
    <location>
        <begin position="95"/>
        <end position="116"/>
    </location>
</feature>
<keyword evidence="11 16" id="KW-0560">Oxidoreductase</keyword>
<dbReference type="PROSITE" id="PS50255">
    <property type="entry name" value="CYTOCHROME_B5_2"/>
    <property type="match status" value="1"/>
</dbReference>
<keyword evidence="13 16" id="KW-0443">Lipid metabolism</keyword>
<keyword evidence="7 16" id="KW-0479">Metal-binding</keyword>
<evidence type="ECO:0000256" key="16">
    <source>
        <dbReference type="PIRNR" id="PIRNR000345"/>
    </source>
</evidence>
<dbReference type="InterPro" id="IPR009160">
    <property type="entry name" value="Acyl-CoA_deSatase_haem/ster-bd"/>
</dbReference>
<dbReference type="SMART" id="SM01117">
    <property type="entry name" value="Cyt-b5"/>
    <property type="match status" value="1"/>
</dbReference>
<comment type="similarity">
    <text evidence="2 16">Belongs to the fatty acid desaturase type 1 family.</text>
</comment>
<sequence length="437" mass="49598">MPPKSEATMAEAKPSGQKVHTSEQPVTLGNWYQHVNWVNTTLILIVPVLGCITAFYTQLRVPTAIWAVVYYFWTGLGITAGYHRLWAHRSYEASLPLKIFLACAGGGAIQGSIRWWSSKHRAHHRWTDTNKDPYSVHKGIWYSHFMWMVLKQNPKDKGRTDISDLNQDPLVVWQHKHYGFFILAFGMLFPMVVAGLGWGDWKGGLIYAGILRWLFVQQATFCVNSLAHWLGEQPFDDRNSPRDHVVTALVTLGEGYHNFHHEFPSDYRNAIEWWQYDPTKWSIWVWKQLGLASNLKQFRANEIEKGRVQQLQKKVDQQRAKLDWGIPLEQLPVFSWDDFVNDARSGKALVVISGVIHDVTNFINEHPGGKVLISSGIGKDVTALFNGGVYNHSNAAHNLLSSMRVGVVRGGGEVEIWRQGHPEKLAPVGAARSWPTC</sequence>
<dbReference type="PROSITE" id="PS00476">
    <property type="entry name" value="FATTY_ACID_DESATUR_1"/>
    <property type="match status" value="1"/>
</dbReference>
<dbReference type="PRINTS" id="PR00075">
    <property type="entry name" value="FACDDSATRASE"/>
</dbReference>
<evidence type="ECO:0000256" key="12">
    <source>
        <dbReference type="ARBA" id="ARBA00023004"/>
    </source>
</evidence>
<dbReference type="InterPro" id="IPR005804">
    <property type="entry name" value="FA_desaturase_dom"/>
</dbReference>
<feature type="domain" description="Cytochrome b5 heme-binding" evidence="19">
    <location>
        <begin position="331"/>
        <end position="409"/>
    </location>
</feature>
<keyword evidence="12 16" id="KW-0408">Iron</keyword>
<dbReference type="PROSITE" id="PS00191">
    <property type="entry name" value="CYTOCHROME_B5_1"/>
    <property type="match status" value="1"/>
</dbReference>
<evidence type="ECO:0000256" key="8">
    <source>
        <dbReference type="ARBA" id="ARBA00022832"/>
    </source>
</evidence>
<evidence type="ECO:0000256" key="9">
    <source>
        <dbReference type="ARBA" id="ARBA00022982"/>
    </source>
</evidence>